<reference evidence="6" key="1">
    <citation type="submission" date="2017-04" db="EMBL/GenBank/DDBJ databases">
        <authorList>
            <person name="Varghese N."/>
            <person name="Submissions S."/>
        </authorList>
    </citation>
    <scope>NUCLEOTIDE SEQUENCE [LARGE SCALE GENOMIC DNA]</scope>
    <source>
        <strain evidence="6">DSM 9293</strain>
    </source>
</reference>
<protein>
    <recommendedName>
        <fullName evidence="4">Zinc finger CHC2-type domain-containing protein</fullName>
    </recommendedName>
</protein>
<proteinExistence type="predicted"/>
<dbReference type="PANTHER" id="PTHR30313:SF2">
    <property type="entry name" value="DNA PRIMASE"/>
    <property type="match status" value="1"/>
</dbReference>
<dbReference type="InterPro" id="IPR036977">
    <property type="entry name" value="DNA_primase_Znf_CHC2"/>
</dbReference>
<dbReference type="AlphaFoldDB" id="A0A1W1WPF9"/>
<dbReference type="InterPro" id="IPR050219">
    <property type="entry name" value="DnaG_primase"/>
</dbReference>
<dbReference type="GO" id="GO:0003677">
    <property type="term" value="F:DNA binding"/>
    <property type="evidence" value="ECO:0007669"/>
    <property type="project" value="InterPro"/>
</dbReference>
<dbReference type="InterPro" id="IPR024385">
    <property type="entry name" value="DUF3854"/>
</dbReference>
<dbReference type="OrthoDB" id="9773296at2"/>
<keyword evidence="6" id="KW-1185">Reference proteome</keyword>
<gene>
    <name evidence="5" type="ORF">SAMN00768000_3730</name>
</gene>
<name>A0A1W1WPF9_SULTA</name>
<sequence>MTPKARQARARALAQAAKASGDLIREVSQTVRLKRIGRAYNGLCPLHPDKNPSLWVYPDGHWHCYGCPPGHNHGSILDWRMAVYHETLTEAAQAILHHYGPPPEYVRPVVTDEDPDPDDAALTRWHTTYQAAWAHLTVAEADQTALRQRGLTEPSLWALHGLKTMPSLRTGWAARLGLSMAHIPGFSTSQDGTWHGPAGLLIPIRLPDGRQIGAQIRVHHATTGKYVWWSTPPDAQTETGQPRYPEGAKAWIMAHWAWPGGMIDSAEEVIITEGPLKAILIAEFTGMPTIGVPGVNLWATALKVLHRLDQPPQRVLWAWDQDQPVKPAVHQTLQAGQDALRQAFPAIQQAVITWDGHQAKGFDDALLCQVPWQVQPIQKGDAHGVFE</sequence>
<evidence type="ECO:0000313" key="6">
    <source>
        <dbReference type="Proteomes" id="UP000192660"/>
    </source>
</evidence>
<dbReference type="Gene3D" id="3.90.580.10">
    <property type="entry name" value="Zinc finger, CHC2-type domain"/>
    <property type="match status" value="1"/>
</dbReference>
<dbReference type="Pfam" id="PF01807">
    <property type="entry name" value="Zn_ribbon_DnaG"/>
    <property type="match status" value="1"/>
</dbReference>
<evidence type="ECO:0000256" key="3">
    <source>
        <dbReference type="ARBA" id="ARBA00022833"/>
    </source>
</evidence>
<dbReference type="GO" id="GO:0003899">
    <property type="term" value="F:DNA-directed RNA polymerase activity"/>
    <property type="evidence" value="ECO:0007669"/>
    <property type="project" value="InterPro"/>
</dbReference>
<dbReference type="EMBL" id="FWWY01000002">
    <property type="protein sequence ID" value="SMC08191.1"/>
    <property type="molecule type" value="Genomic_DNA"/>
</dbReference>
<dbReference type="RefSeq" id="WP_084662285.1">
    <property type="nucleotide sequence ID" value="NZ_FWWY01000002.1"/>
</dbReference>
<keyword evidence="2" id="KW-0863">Zinc-finger</keyword>
<feature type="domain" description="Zinc finger CHC2-type" evidence="4">
    <location>
        <begin position="40"/>
        <end position="96"/>
    </location>
</feature>
<dbReference type="Pfam" id="PF12965">
    <property type="entry name" value="DUF3854"/>
    <property type="match status" value="1"/>
</dbReference>
<dbReference type="CDD" id="cd01029">
    <property type="entry name" value="TOPRIM_primases"/>
    <property type="match status" value="1"/>
</dbReference>
<evidence type="ECO:0000256" key="2">
    <source>
        <dbReference type="ARBA" id="ARBA00022771"/>
    </source>
</evidence>
<dbReference type="GO" id="GO:0008270">
    <property type="term" value="F:zinc ion binding"/>
    <property type="evidence" value="ECO:0007669"/>
    <property type="project" value="UniProtKB-KW"/>
</dbReference>
<organism evidence="5 6">
    <name type="scientific">Sulfobacillus thermosulfidooxidans (strain DSM 9293 / VKM B-1269 / AT-1)</name>
    <dbReference type="NCBI Taxonomy" id="929705"/>
    <lineage>
        <taxon>Bacteria</taxon>
        <taxon>Bacillati</taxon>
        <taxon>Bacillota</taxon>
        <taxon>Clostridia</taxon>
        <taxon>Eubacteriales</taxon>
        <taxon>Clostridiales Family XVII. Incertae Sedis</taxon>
        <taxon>Sulfobacillus</taxon>
    </lineage>
</organism>
<evidence type="ECO:0000313" key="5">
    <source>
        <dbReference type="EMBL" id="SMC08191.1"/>
    </source>
</evidence>
<keyword evidence="1" id="KW-0479">Metal-binding</keyword>
<dbReference type="PANTHER" id="PTHR30313">
    <property type="entry name" value="DNA PRIMASE"/>
    <property type="match status" value="1"/>
</dbReference>
<dbReference type="InterPro" id="IPR034154">
    <property type="entry name" value="TOPRIM_DnaG/twinkle"/>
</dbReference>
<dbReference type="SUPFAM" id="SSF57783">
    <property type="entry name" value="Zinc beta-ribbon"/>
    <property type="match status" value="1"/>
</dbReference>
<dbReference type="SMART" id="SM00400">
    <property type="entry name" value="ZnF_CHCC"/>
    <property type="match status" value="1"/>
</dbReference>
<dbReference type="Proteomes" id="UP000192660">
    <property type="component" value="Unassembled WGS sequence"/>
</dbReference>
<dbReference type="GO" id="GO:0006269">
    <property type="term" value="P:DNA replication, synthesis of primer"/>
    <property type="evidence" value="ECO:0007669"/>
    <property type="project" value="TreeGrafter"/>
</dbReference>
<dbReference type="InterPro" id="IPR002694">
    <property type="entry name" value="Znf_CHC2"/>
</dbReference>
<accession>A0A1W1WPF9</accession>
<evidence type="ECO:0000256" key="1">
    <source>
        <dbReference type="ARBA" id="ARBA00022723"/>
    </source>
</evidence>
<evidence type="ECO:0000259" key="4">
    <source>
        <dbReference type="SMART" id="SM00400"/>
    </source>
</evidence>
<dbReference type="GO" id="GO:0005737">
    <property type="term" value="C:cytoplasm"/>
    <property type="evidence" value="ECO:0007669"/>
    <property type="project" value="TreeGrafter"/>
</dbReference>
<keyword evidence="3" id="KW-0862">Zinc</keyword>